<name>A0ABV7B5U0_9GAMM</name>
<dbReference type="InterPro" id="IPR016032">
    <property type="entry name" value="Sig_transdc_resp-reg_C-effctor"/>
</dbReference>
<dbReference type="InterPro" id="IPR039420">
    <property type="entry name" value="WalR-like"/>
</dbReference>
<evidence type="ECO:0000313" key="6">
    <source>
        <dbReference type="Proteomes" id="UP001595386"/>
    </source>
</evidence>
<keyword evidence="6" id="KW-1185">Reference proteome</keyword>
<dbReference type="CDD" id="cd06170">
    <property type="entry name" value="LuxR_C_like"/>
    <property type="match status" value="1"/>
</dbReference>
<dbReference type="SMART" id="SM00421">
    <property type="entry name" value="HTH_LUXR"/>
    <property type="match status" value="1"/>
</dbReference>
<comment type="caution">
    <text evidence="5">The sequence shown here is derived from an EMBL/GenBank/DDBJ whole genome shotgun (WGS) entry which is preliminary data.</text>
</comment>
<protein>
    <submittedName>
        <fullName evidence="5">LuxR C-terminal-related transcriptional regulator</fullName>
    </submittedName>
</protein>
<reference evidence="6" key="1">
    <citation type="journal article" date="2019" name="Int. J. Syst. Evol. Microbiol.">
        <title>The Global Catalogue of Microorganisms (GCM) 10K type strain sequencing project: providing services to taxonomists for standard genome sequencing and annotation.</title>
        <authorList>
            <consortium name="The Broad Institute Genomics Platform"/>
            <consortium name="The Broad Institute Genome Sequencing Center for Infectious Disease"/>
            <person name="Wu L."/>
            <person name="Ma J."/>
        </authorList>
    </citation>
    <scope>NUCLEOTIDE SEQUENCE [LARGE SCALE GENOMIC DNA]</scope>
    <source>
        <strain evidence="6">KCTC 52660</strain>
    </source>
</reference>
<keyword evidence="3" id="KW-0804">Transcription</keyword>
<keyword evidence="2" id="KW-0238">DNA-binding</keyword>
<dbReference type="RefSeq" id="WP_379756265.1">
    <property type="nucleotide sequence ID" value="NZ_JBHRSQ010000008.1"/>
</dbReference>
<keyword evidence="1" id="KW-0805">Transcription regulation</keyword>
<dbReference type="EMBL" id="JBHRSQ010000008">
    <property type="protein sequence ID" value="MFC2991625.1"/>
    <property type="molecule type" value="Genomic_DNA"/>
</dbReference>
<dbReference type="InterPro" id="IPR000792">
    <property type="entry name" value="Tscrpt_reg_LuxR_C"/>
</dbReference>
<dbReference type="Pfam" id="PF00196">
    <property type="entry name" value="GerE"/>
    <property type="match status" value="1"/>
</dbReference>
<proteinExistence type="predicted"/>
<dbReference type="SUPFAM" id="SSF46894">
    <property type="entry name" value="C-terminal effector domain of the bipartite response regulators"/>
    <property type="match status" value="1"/>
</dbReference>
<dbReference type="PROSITE" id="PS00622">
    <property type="entry name" value="HTH_LUXR_1"/>
    <property type="match status" value="1"/>
</dbReference>
<feature type="domain" description="HTH luxR-type" evidence="4">
    <location>
        <begin position="134"/>
        <end position="199"/>
    </location>
</feature>
<sequence length="208" mass="22812">MAIYFISQGRDEMPRWREAFNDARFVSPREITLRMAPGDCIWVMDDTEGWPQLVGELNRRGASVGVMSYSPSAAVAFQALENGARGYVHALSSPELLRQAQLVIMNQGIWVPPDLMARVVGGTFRALGGPDPAHSEALQALTERERAVALAVLEGQSNKEVARTLGITERTVKAHLGAVFSKLGVRDRMQLVLRLSRLSQSLVNAGQD</sequence>
<dbReference type="PANTHER" id="PTHR43214:SF24">
    <property type="entry name" value="TRANSCRIPTIONAL REGULATORY PROTEIN NARL-RELATED"/>
    <property type="match status" value="1"/>
</dbReference>
<evidence type="ECO:0000256" key="2">
    <source>
        <dbReference type="ARBA" id="ARBA00023125"/>
    </source>
</evidence>
<evidence type="ECO:0000313" key="5">
    <source>
        <dbReference type="EMBL" id="MFC2991625.1"/>
    </source>
</evidence>
<dbReference type="Proteomes" id="UP001595386">
    <property type="component" value="Unassembled WGS sequence"/>
</dbReference>
<evidence type="ECO:0000256" key="3">
    <source>
        <dbReference type="ARBA" id="ARBA00023163"/>
    </source>
</evidence>
<dbReference type="PROSITE" id="PS50043">
    <property type="entry name" value="HTH_LUXR_2"/>
    <property type="match status" value="1"/>
</dbReference>
<evidence type="ECO:0000259" key="4">
    <source>
        <dbReference type="PROSITE" id="PS50043"/>
    </source>
</evidence>
<dbReference type="PANTHER" id="PTHR43214">
    <property type="entry name" value="TWO-COMPONENT RESPONSE REGULATOR"/>
    <property type="match status" value="1"/>
</dbReference>
<dbReference type="Gene3D" id="3.40.50.2300">
    <property type="match status" value="1"/>
</dbReference>
<accession>A0ABV7B5U0</accession>
<dbReference type="PRINTS" id="PR00038">
    <property type="entry name" value="HTHLUXR"/>
</dbReference>
<evidence type="ECO:0000256" key="1">
    <source>
        <dbReference type="ARBA" id="ARBA00023015"/>
    </source>
</evidence>
<gene>
    <name evidence="5" type="ORF">ACFODV_06230</name>
</gene>
<organism evidence="5 6">
    <name type="scientific">Halomonas tibetensis</name>
    <dbReference type="NCBI Taxonomy" id="2259590"/>
    <lineage>
        <taxon>Bacteria</taxon>
        <taxon>Pseudomonadati</taxon>
        <taxon>Pseudomonadota</taxon>
        <taxon>Gammaproteobacteria</taxon>
        <taxon>Oceanospirillales</taxon>
        <taxon>Halomonadaceae</taxon>
        <taxon>Halomonas</taxon>
    </lineage>
</organism>